<dbReference type="Gene3D" id="1.10.340.70">
    <property type="match status" value="1"/>
</dbReference>
<dbReference type="InterPro" id="IPR041588">
    <property type="entry name" value="Integrase_H2C2"/>
</dbReference>
<dbReference type="InterPro" id="IPR036397">
    <property type="entry name" value="RNaseH_sf"/>
</dbReference>
<reference evidence="2 3" key="1">
    <citation type="journal article" date="2020" name="G3 (Bethesda)">
        <title>Improved Reference Genome for Cyclotella cryptica CCMP332, a Model for Cell Wall Morphogenesis, Salinity Adaptation, and Lipid Production in Diatoms (Bacillariophyta).</title>
        <authorList>
            <person name="Roberts W.R."/>
            <person name="Downey K.M."/>
            <person name="Ruck E.C."/>
            <person name="Traller J.C."/>
            <person name="Alverson A.J."/>
        </authorList>
    </citation>
    <scope>NUCLEOTIDE SEQUENCE [LARGE SCALE GENOMIC DNA]</scope>
    <source>
        <strain evidence="2 3">CCMP332</strain>
    </source>
</reference>
<dbReference type="InterPro" id="IPR001584">
    <property type="entry name" value="Integrase_cat-core"/>
</dbReference>
<feature type="domain" description="Integrase catalytic" evidence="1">
    <location>
        <begin position="510"/>
        <end position="681"/>
    </location>
</feature>
<protein>
    <recommendedName>
        <fullName evidence="1">Integrase catalytic domain-containing protein</fullName>
    </recommendedName>
</protein>
<dbReference type="Gene3D" id="3.30.420.10">
    <property type="entry name" value="Ribonuclease H-like superfamily/Ribonuclease H"/>
    <property type="match status" value="1"/>
</dbReference>
<keyword evidence="3" id="KW-1185">Reference proteome</keyword>
<dbReference type="PANTHER" id="PTHR37984">
    <property type="entry name" value="PROTEIN CBG26694"/>
    <property type="match status" value="1"/>
</dbReference>
<dbReference type="InterPro" id="IPR050951">
    <property type="entry name" value="Retrovirus_Pol_polyprotein"/>
</dbReference>
<comment type="caution">
    <text evidence="2">The sequence shown here is derived from an EMBL/GenBank/DDBJ whole genome shotgun (WGS) entry which is preliminary data.</text>
</comment>
<organism evidence="2 3">
    <name type="scientific">Cyclotella cryptica</name>
    <dbReference type="NCBI Taxonomy" id="29204"/>
    <lineage>
        <taxon>Eukaryota</taxon>
        <taxon>Sar</taxon>
        <taxon>Stramenopiles</taxon>
        <taxon>Ochrophyta</taxon>
        <taxon>Bacillariophyta</taxon>
        <taxon>Coscinodiscophyceae</taxon>
        <taxon>Thalassiosirophycidae</taxon>
        <taxon>Stephanodiscales</taxon>
        <taxon>Stephanodiscaceae</taxon>
        <taxon>Cyclotella</taxon>
    </lineage>
</organism>
<dbReference type="AlphaFoldDB" id="A0ABD3QA07"/>
<gene>
    <name evidence="2" type="ORF">HJC23_009707</name>
</gene>
<sequence>MPFDIVLAADITKEGRALFSEFTQCTLILKGVKELFNHIRASGDSSPLNGYLIHSHLFSTGRQTADFWELQLSIVVELRKLRSLQILVVFVPVEHDTRPVNQFISGLKKDKWIVMLEELYFPQYGDSVAARIKLVVGVHSNTDQSVQPLRLKTPPQKRPPALAAYLWPQFNTREYATSFARDDGLFNRGLADGEAANTRPDVSFRATEPKQGSSETSTFAVRVKYHLHRTDMDETVVVGSEVVSPDSLCLPYRSQPNNNMFQQLFGVEFNCDGHTFVRPVSPFEFTRCFGLDDDLTYRLSHPEYFYKMENAIPAHTSAWIFDHVLDRMIEICTTNIEVFDPSRHAAPAATCQAFVNGAVGTRLPSREKWREAYKDDKEMDHVLKIVKNPSLAVKENLLKVDAVYRPALRQSRIVLEDDMLILKEPIGTSETFYVKLRLVPESLKEILFIAFHANPIGGHLNPYRTYTRLRLRYFWPGMFNYCKQKCKSCPGCALATGSIRKSRELIYGFPVSAPFNVLHIDGYQAGDLSSFDGTKTHLIAADGMTTFGCSEPVKKANSTNFAKALMKIMLTHGICHTIVLDKDSKFYGTFREVCDLLLLNVHVISGENHQAMIVERINRYLNKGLRVLTNERDSVRVGDESILLLLYGWNSAPIPGSDLSRSLVAMGREFRFPIDISAAKHLELTSNPASVRSYAKTQAELMSACYEVARVLLEEHRIWHRELVNAARPDPRVWSVGDIVFARRATRSDKGCGIVGKLQYPHSGPWRVTKKLAGASYELEHCLHDGRTTKKHASHLSPFPLPLIPFEPVDGPDNRYGQINKPIGKEPYVQAGIEGFAPLRSFVPPSSSHYAYGQYPTPFHWPSLSELNDELFPFPFTTGEKELVDEEPDIDSHPALYTGPPPTLVRPTPPKIPSAPSLAAKIVKSANKLFFVSHEIPSSERREWRLIRVHLEDSMALRPTCLTDGRYLVEFYILHSADDRYNATNQRYWLQYHTKGDVLSPSITSDTHLIRPSDTSEALAARHHLMPFRQWITLTHESVYIHGPFEFAMVNGRRSRDRVSLDDWLILHAHKHLYTNLPPSLELPTYSVHCDRGVHIAFESQSVSETLLSVATETSNNGERVIP</sequence>
<accession>A0ABD3QA07</accession>
<dbReference type="SUPFAM" id="SSF53098">
    <property type="entry name" value="Ribonuclease H-like"/>
    <property type="match status" value="1"/>
</dbReference>
<evidence type="ECO:0000313" key="2">
    <source>
        <dbReference type="EMBL" id="KAL3796576.1"/>
    </source>
</evidence>
<dbReference type="PROSITE" id="PS50994">
    <property type="entry name" value="INTEGRASE"/>
    <property type="match status" value="1"/>
</dbReference>
<evidence type="ECO:0000313" key="3">
    <source>
        <dbReference type="Proteomes" id="UP001516023"/>
    </source>
</evidence>
<evidence type="ECO:0000259" key="1">
    <source>
        <dbReference type="PROSITE" id="PS50994"/>
    </source>
</evidence>
<dbReference type="EMBL" id="JABMIG020000062">
    <property type="protein sequence ID" value="KAL3796576.1"/>
    <property type="molecule type" value="Genomic_DNA"/>
</dbReference>
<dbReference type="InterPro" id="IPR012337">
    <property type="entry name" value="RNaseH-like_sf"/>
</dbReference>
<name>A0ABD3QA07_9STRA</name>
<dbReference type="PANTHER" id="PTHR37984:SF5">
    <property type="entry name" value="PROTEIN NYNRIN-LIKE"/>
    <property type="match status" value="1"/>
</dbReference>
<dbReference type="Proteomes" id="UP001516023">
    <property type="component" value="Unassembled WGS sequence"/>
</dbReference>
<proteinExistence type="predicted"/>
<dbReference type="Pfam" id="PF17921">
    <property type="entry name" value="Integrase_H2C2"/>
    <property type="match status" value="1"/>
</dbReference>